<proteinExistence type="predicted"/>
<evidence type="ECO:0000313" key="1">
    <source>
        <dbReference type="EMBL" id="JAH65959.1"/>
    </source>
</evidence>
<organism evidence="1">
    <name type="scientific">Anguilla anguilla</name>
    <name type="common">European freshwater eel</name>
    <name type="synonym">Muraena anguilla</name>
    <dbReference type="NCBI Taxonomy" id="7936"/>
    <lineage>
        <taxon>Eukaryota</taxon>
        <taxon>Metazoa</taxon>
        <taxon>Chordata</taxon>
        <taxon>Craniata</taxon>
        <taxon>Vertebrata</taxon>
        <taxon>Euteleostomi</taxon>
        <taxon>Actinopterygii</taxon>
        <taxon>Neopterygii</taxon>
        <taxon>Teleostei</taxon>
        <taxon>Anguilliformes</taxon>
        <taxon>Anguillidae</taxon>
        <taxon>Anguilla</taxon>
    </lineage>
</organism>
<accession>A0A0E9UJB6</accession>
<dbReference type="AlphaFoldDB" id="A0A0E9UJB6"/>
<name>A0A0E9UJB6_ANGAN</name>
<protein>
    <submittedName>
        <fullName evidence="1">Uncharacterized protein</fullName>
    </submittedName>
</protein>
<sequence length="37" mass="4466">MSKYCISFKARSTAFNEKRYLTCKCQSEIYLLEVFTY</sequence>
<dbReference type="EMBL" id="GBXM01042618">
    <property type="protein sequence ID" value="JAH65959.1"/>
    <property type="molecule type" value="Transcribed_RNA"/>
</dbReference>
<reference evidence="1" key="2">
    <citation type="journal article" date="2015" name="Fish Shellfish Immunol.">
        <title>Early steps in the European eel (Anguilla anguilla)-Vibrio vulnificus interaction in the gills: Role of the RtxA13 toxin.</title>
        <authorList>
            <person name="Callol A."/>
            <person name="Pajuelo D."/>
            <person name="Ebbesson L."/>
            <person name="Teles M."/>
            <person name="MacKenzie S."/>
            <person name="Amaro C."/>
        </authorList>
    </citation>
    <scope>NUCLEOTIDE SEQUENCE</scope>
</reference>
<reference evidence="1" key="1">
    <citation type="submission" date="2014-11" db="EMBL/GenBank/DDBJ databases">
        <authorList>
            <person name="Amaro Gonzalez C."/>
        </authorList>
    </citation>
    <scope>NUCLEOTIDE SEQUENCE</scope>
</reference>